<dbReference type="InterPro" id="IPR001647">
    <property type="entry name" value="HTH_TetR"/>
</dbReference>
<dbReference type="Pfam" id="PF00440">
    <property type="entry name" value="TetR_N"/>
    <property type="match status" value="1"/>
</dbReference>
<dbReference type="InterPro" id="IPR009057">
    <property type="entry name" value="Homeodomain-like_sf"/>
</dbReference>
<comment type="caution">
    <text evidence="4">The sequence shown here is derived from an EMBL/GenBank/DDBJ whole genome shotgun (WGS) entry which is preliminary data.</text>
</comment>
<name>A0ABV6ZXJ4_9PROT</name>
<accession>A0ABV6ZXJ4</accession>
<dbReference type="Gene3D" id="1.10.357.10">
    <property type="entry name" value="Tetracycline Repressor, domain 2"/>
    <property type="match status" value="1"/>
</dbReference>
<sequence>MAIQGAPVIPPRQTRSRRTYDRLIAVITAAAADGSLATLTLPQLAKRAGVSTGAFYGRFAGKAAAVDAVLQRQQAALLSRLSLLGAQARPTRDVRGWIEQVARAMDGFERGVCPLVRVLIGEGGALPDPVSADPGLRREAGLLLSEWGVVRADRAEARAGFVLTLIGSVTRDAALHGRKPDLKEIETAALWYLSAP</sequence>
<dbReference type="PROSITE" id="PS50977">
    <property type="entry name" value="HTH_TETR_2"/>
    <property type="match status" value="1"/>
</dbReference>
<dbReference type="InterPro" id="IPR023772">
    <property type="entry name" value="DNA-bd_HTH_TetR-type_CS"/>
</dbReference>
<protein>
    <submittedName>
        <fullName evidence="4">TetR/AcrR family transcriptional regulator</fullName>
    </submittedName>
</protein>
<feature type="DNA-binding region" description="H-T-H motif" evidence="2">
    <location>
        <begin position="40"/>
        <end position="59"/>
    </location>
</feature>
<evidence type="ECO:0000313" key="4">
    <source>
        <dbReference type="EMBL" id="MFC2926104.1"/>
    </source>
</evidence>
<evidence type="ECO:0000256" key="2">
    <source>
        <dbReference type="PROSITE-ProRule" id="PRU00335"/>
    </source>
</evidence>
<keyword evidence="1 2" id="KW-0238">DNA-binding</keyword>
<reference evidence="5" key="1">
    <citation type="journal article" date="2019" name="Int. J. Syst. Evol. Microbiol.">
        <title>The Global Catalogue of Microorganisms (GCM) 10K type strain sequencing project: providing services to taxonomists for standard genome sequencing and annotation.</title>
        <authorList>
            <consortium name="The Broad Institute Genomics Platform"/>
            <consortium name="The Broad Institute Genome Sequencing Center for Infectious Disease"/>
            <person name="Wu L."/>
            <person name="Ma J."/>
        </authorList>
    </citation>
    <scope>NUCLEOTIDE SEQUENCE [LARGE SCALE GENOMIC DNA]</scope>
    <source>
        <strain evidence="5">KCTC 52487</strain>
    </source>
</reference>
<dbReference type="RefSeq" id="WP_343164422.1">
    <property type="nucleotide sequence ID" value="NZ_JBHRSV010000016.1"/>
</dbReference>
<dbReference type="Proteomes" id="UP001595379">
    <property type="component" value="Unassembled WGS sequence"/>
</dbReference>
<gene>
    <name evidence="4" type="ORF">ACFOOR_08295</name>
</gene>
<evidence type="ECO:0000256" key="1">
    <source>
        <dbReference type="ARBA" id="ARBA00023125"/>
    </source>
</evidence>
<proteinExistence type="predicted"/>
<dbReference type="EMBL" id="JBHRSV010000016">
    <property type="protein sequence ID" value="MFC2926104.1"/>
    <property type="molecule type" value="Genomic_DNA"/>
</dbReference>
<feature type="domain" description="HTH tetR-type" evidence="3">
    <location>
        <begin position="17"/>
        <end position="77"/>
    </location>
</feature>
<evidence type="ECO:0000259" key="3">
    <source>
        <dbReference type="PROSITE" id="PS50977"/>
    </source>
</evidence>
<dbReference type="PROSITE" id="PS01081">
    <property type="entry name" value="HTH_TETR_1"/>
    <property type="match status" value="1"/>
</dbReference>
<keyword evidence="5" id="KW-1185">Reference proteome</keyword>
<organism evidence="4 5">
    <name type="scientific">Hyphobacterium vulgare</name>
    <dbReference type="NCBI Taxonomy" id="1736751"/>
    <lineage>
        <taxon>Bacteria</taxon>
        <taxon>Pseudomonadati</taxon>
        <taxon>Pseudomonadota</taxon>
        <taxon>Alphaproteobacteria</taxon>
        <taxon>Maricaulales</taxon>
        <taxon>Maricaulaceae</taxon>
        <taxon>Hyphobacterium</taxon>
    </lineage>
</organism>
<dbReference type="SUPFAM" id="SSF46689">
    <property type="entry name" value="Homeodomain-like"/>
    <property type="match status" value="1"/>
</dbReference>
<evidence type="ECO:0000313" key="5">
    <source>
        <dbReference type="Proteomes" id="UP001595379"/>
    </source>
</evidence>